<feature type="domain" description="CRISPR type III-associated protein" evidence="2">
    <location>
        <begin position="12"/>
        <end position="175"/>
    </location>
</feature>
<evidence type="ECO:0000313" key="3">
    <source>
        <dbReference type="EMBL" id="XCH47018.1"/>
    </source>
</evidence>
<evidence type="ECO:0000259" key="2">
    <source>
        <dbReference type="Pfam" id="PF03787"/>
    </source>
</evidence>
<dbReference type="InterPro" id="IPR005537">
    <property type="entry name" value="RAMP_III_fam"/>
</dbReference>
<gene>
    <name evidence="3" type="ORF">V4D30_01780</name>
</gene>
<accession>A0AAU8GWN5</accession>
<dbReference type="PANTHER" id="PTHR35579">
    <property type="entry name" value="CRISPR SYSTEM CMS ENDORIBONUCLEASE CSM3"/>
    <property type="match status" value="1"/>
</dbReference>
<sequence>MVKGKLILKGIIELLSPAIIGSGMEENSDLDVMKDSAGRPFIPATSFIGVLRHKTENVGIDSSKIEYFWGTKRSDEENSTQSSIACSDLLPIGNVSVSFRDGVRINNKKGIAEDKAKFDYEIIDKGSTFSLNLEITLNGVEDDFKKQMLATIVELLKNEKVRVGAKTSSGFGRMKLKDHKICEFDFSRKQDVVNWFKYRRTDILPESTVFQYSPIKLSENKFTVDAFFTIKNSLIVRSYSVDPNLPDTEHIKSGNDYVLPGTSLKGAIRARAERIINTLEKPMKILDFLFGSAGANVDKPIKGRLIVEETILKDFPSEVQTRIKIDRFTGGTIETALMETKPLFRGKNESLFHVRLTIENPEPHEVGLILLLLKDLWTGDIAVGGEKSIGRGVLEGKTAEIKYNSLNIVIDDPSKLKSEDKKKLQDFVDALVNYGGETC</sequence>
<organism evidence="3">
    <name type="scientific">Thermodesulfovibrio autotrophicus</name>
    <dbReference type="NCBI Taxonomy" id="3118333"/>
    <lineage>
        <taxon>Bacteria</taxon>
        <taxon>Pseudomonadati</taxon>
        <taxon>Nitrospirota</taxon>
        <taxon>Thermodesulfovibrionia</taxon>
        <taxon>Thermodesulfovibrionales</taxon>
        <taxon>Thermodesulfovibrionaceae</taxon>
        <taxon>Thermodesulfovibrio</taxon>
    </lineage>
</organism>
<name>A0AAU8GWN5_9BACT</name>
<dbReference type="PANTHER" id="PTHR35579:SF6">
    <property type="entry name" value="DUF324 DOMAIN-CONTAINING PROTEIN"/>
    <property type="match status" value="1"/>
</dbReference>
<dbReference type="KEGG" id="taut:V4D30_01780"/>
<reference evidence="3" key="1">
    <citation type="submission" date="2024-01" db="EMBL/GenBank/DDBJ databases">
        <title>The first autotrophic representatives of the genus Thermodesulfovibrio.</title>
        <authorList>
            <person name="Maltseva A.I."/>
            <person name="Elcheninov A.G."/>
            <person name="Kublanov I.V."/>
            <person name="Lebedinsky A.V."/>
            <person name="Frolov E.N."/>
        </authorList>
    </citation>
    <scope>NUCLEOTIDE SEQUENCE</scope>
    <source>
        <strain evidence="3">3907-1M</strain>
    </source>
</reference>
<dbReference type="InterPro" id="IPR052216">
    <property type="entry name" value="CRISPR_Csm3_endoribonuclease"/>
</dbReference>
<dbReference type="Pfam" id="PF03787">
    <property type="entry name" value="RAMPs"/>
    <property type="match status" value="2"/>
</dbReference>
<dbReference type="EMBL" id="CP144373">
    <property type="protein sequence ID" value="XCH47018.1"/>
    <property type="molecule type" value="Genomic_DNA"/>
</dbReference>
<dbReference type="GO" id="GO:0051607">
    <property type="term" value="P:defense response to virus"/>
    <property type="evidence" value="ECO:0007669"/>
    <property type="project" value="UniProtKB-KW"/>
</dbReference>
<protein>
    <submittedName>
        <fullName evidence="3">RAMP superfamily CRISPR-associated protein</fullName>
    </submittedName>
</protein>
<dbReference type="CDD" id="cd09726">
    <property type="entry name" value="RAMP_I_III"/>
    <property type="match status" value="1"/>
</dbReference>
<dbReference type="RefSeq" id="WP_353684545.1">
    <property type="nucleotide sequence ID" value="NZ_CP144373.1"/>
</dbReference>
<keyword evidence="1" id="KW-0051">Antiviral defense</keyword>
<proteinExistence type="predicted"/>
<feature type="domain" description="CRISPR type III-associated protein" evidence="2">
    <location>
        <begin position="234"/>
        <end position="395"/>
    </location>
</feature>
<dbReference type="AlphaFoldDB" id="A0AAU8GWN5"/>
<evidence type="ECO:0000256" key="1">
    <source>
        <dbReference type="ARBA" id="ARBA00023118"/>
    </source>
</evidence>